<name>A0A2T4DQG7_9BACT</name>
<dbReference type="SUPFAM" id="SSF49464">
    <property type="entry name" value="Carboxypeptidase regulatory domain-like"/>
    <property type="match status" value="1"/>
</dbReference>
<proteinExistence type="predicted"/>
<dbReference type="AlphaFoldDB" id="A0A2T4DQG7"/>
<reference evidence="1 2" key="1">
    <citation type="submission" date="2018-03" db="EMBL/GenBank/DDBJ databases">
        <title>Cross-interface Injection: A General Nanoliter Liquid Handling Method Applied to Single Cells Genome Amplification Automated Nanoliter Liquid Handling Applied to Single Cell Multiple Displacement Amplification.</title>
        <authorList>
            <person name="Yun J."/>
            <person name="Xu P."/>
            <person name="Xu J."/>
            <person name="Dai X."/>
            <person name="Wang Y."/>
            <person name="Zheng X."/>
            <person name="Cao C."/>
            <person name="Yi Q."/>
            <person name="Zhu Y."/>
            <person name="Wang L."/>
            <person name="Dong Z."/>
            <person name="Huang Y."/>
            <person name="Huang L."/>
            <person name="Du W."/>
        </authorList>
    </citation>
    <scope>NUCLEOTIDE SEQUENCE [LARGE SCALE GENOMIC DNA]</scope>
    <source>
        <strain evidence="1 2">Z-D1-2</strain>
    </source>
</reference>
<dbReference type="Proteomes" id="UP000240608">
    <property type="component" value="Unassembled WGS sequence"/>
</dbReference>
<dbReference type="Gene3D" id="2.60.40.1120">
    <property type="entry name" value="Carboxypeptidase-like, regulatory domain"/>
    <property type="match status" value="1"/>
</dbReference>
<sequence>MAILAIMLRFLVLVVSFSFFGSLIKAQSLSGKVSDNRGNPVTAATVTVQTFKKFTFTDEEGFFLIDLTHDSLP</sequence>
<accession>A0A2T4DQG7</accession>
<evidence type="ECO:0000313" key="1">
    <source>
        <dbReference type="EMBL" id="PTB96052.1"/>
    </source>
</evidence>
<dbReference type="InterPro" id="IPR008969">
    <property type="entry name" value="CarboxyPept-like_regulatory"/>
</dbReference>
<dbReference type="EMBL" id="PYVU01000069">
    <property type="protein sequence ID" value="PTB96052.1"/>
    <property type="molecule type" value="Genomic_DNA"/>
</dbReference>
<evidence type="ECO:0000313" key="2">
    <source>
        <dbReference type="Proteomes" id="UP000240608"/>
    </source>
</evidence>
<comment type="caution">
    <text evidence="1">The sequence shown here is derived from an EMBL/GenBank/DDBJ whole genome shotgun (WGS) entry which is preliminary data.</text>
</comment>
<gene>
    <name evidence="1" type="ORF">C9994_09055</name>
</gene>
<protein>
    <recommendedName>
        <fullName evidence="3">Carboxypeptidase regulatory-like domain-containing protein</fullName>
    </recommendedName>
</protein>
<organism evidence="1 2">
    <name type="scientific">Marivirga lumbricoides</name>
    <dbReference type="NCBI Taxonomy" id="1046115"/>
    <lineage>
        <taxon>Bacteria</taxon>
        <taxon>Pseudomonadati</taxon>
        <taxon>Bacteroidota</taxon>
        <taxon>Cytophagia</taxon>
        <taxon>Cytophagales</taxon>
        <taxon>Marivirgaceae</taxon>
        <taxon>Marivirga</taxon>
    </lineage>
</organism>
<evidence type="ECO:0008006" key="3">
    <source>
        <dbReference type="Google" id="ProtNLM"/>
    </source>
</evidence>